<comment type="caution">
    <text evidence="12">The sequence shown here is derived from an EMBL/GenBank/DDBJ whole genome shotgun (WGS) entry which is preliminary data.</text>
</comment>
<sequence length="328" mass="36896">MVGLNSQVLIVLLLLLWGNSSHRVVACNQKDQLSLLIFKQGIKNSSDKLSSWSSDIDCCAWEGVQCDNITGRVTKLDLGNSFQPRDLQDLSGSAFEFDLSPDWMPPFQLHDLDLSNTIQDENFWSFVANIQDLTLSNNSIRGDLSEVTFENCFSLKLDYNNFTGGLPNISARAYHVDVSHNSLLGPTSTLCQEKNNEYWWSYVDVSYNLLTGPLPYCLEDWTNAYYISFGNNKLTGEIPLDLSNLKILRFMNLENNEFSGAMRTIIPPRLQVMLLSSNQLVGNIPQQLCNLSLLHILDLSHNKFLGPIPQCVRNMTALADDVSISFDP</sequence>
<evidence type="ECO:0000256" key="10">
    <source>
        <dbReference type="SAM" id="SignalP"/>
    </source>
</evidence>
<feature type="domain" description="Leucine-rich repeat-containing N-terminal plant-type" evidence="11">
    <location>
        <begin position="29"/>
        <end position="67"/>
    </location>
</feature>
<keyword evidence="13" id="KW-1185">Reference proteome</keyword>
<keyword evidence="7" id="KW-0472">Membrane</keyword>
<evidence type="ECO:0000256" key="4">
    <source>
        <dbReference type="ARBA" id="ARBA00022729"/>
    </source>
</evidence>
<evidence type="ECO:0000256" key="2">
    <source>
        <dbReference type="ARBA" id="ARBA00022614"/>
    </source>
</evidence>
<keyword evidence="9" id="KW-0325">Glycoprotein</keyword>
<keyword evidence="6" id="KW-1133">Transmembrane helix</keyword>
<evidence type="ECO:0000256" key="1">
    <source>
        <dbReference type="ARBA" id="ARBA00004479"/>
    </source>
</evidence>
<proteinExistence type="predicted"/>
<dbReference type="PANTHER" id="PTHR48063">
    <property type="entry name" value="LRR RECEPTOR-LIKE KINASE"/>
    <property type="match status" value="1"/>
</dbReference>
<evidence type="ECO:0000313" key="13">
    <source>
        <dbReference type="Proteomes" id="UP001367508"/>
    </source>
</evidence>
<evidence type="ECO:0000256" key="9">
    <source>
        <dbReference type="ARBA" id="ARBA00023180"/>
    </source>
</evidence>
<organism evidence="12 13">
    <name type="scientific">Canavalia gladiata</name>
    <name type="common">Sword bean</name>
    <name type="synonym">Dolichos gladiatus</name>
    <dbReference type="NCBI Taxonomy" id="3824"/>
    <lineage>
        <taxon>Eukaryota</taxon>
        <taxon>Viridiplantae</taxon>
        <taxon>Streptophyta</taxon>
        <taxon>Embryophyta</taxon>
        <taxon>Tracheophyta</taxon>
        <taxon>Spermatophyta</taxon>
        <taxon>Magnoliopsida</taxon>
        <taxon>eudicotyledons</taxon>
        <taxon>Gunneridae</taxon>
        <taxon>Pentapetalae</taxon>
        <taxon>rosids</taxon>
        <taxon>fabids</taxon>
        <taxon>Fabales</taxon>
        <taxon>Fabaceae</taxon>
        <taxon>Papilionoideae</taxon>
        <taxon>50 kb inversion clade</taxon>
        <taxon>NPAAA clade</taxon>
        <taxon>indigoferoid/millettioid clade</taxon>
        <taxon>Phaseoleae</taxon>
        <taxon>Canavalia</taxon>
    </lineage>
</organism>
<dbReference type="Pfam" id="PF00560">
    <property type="entry name" value="LRR_1"/>
    <property type="match status" value="3"/>
</dbReference>
<protein>
    <recommendedName>
        <fullName evidence="11">Leucine-rich repeat-containing N-terminal plant-type domain-containing protein</fullName>
    </recommendedName>
</protein>
<evidence type="ECO:0000313" key="12">
    <source>
        <dbReference type="EMBL" id="KAK7305021.1"/>
    </source>
</evidence>
<reference evidence="12 13" key="1">
    <citation type="submission" date="2024-01" db="EMBL/GenBank/DDBJ databases">
        <title>The genomes of 5 underutilized Papilionoideae crops provide insights into root nodulation and disease resistanc.</title>
        <authorList>
            <person name="Jiang F."/>
        </authorList>
    </citation>
    <scope>NUCLEOTIDE SEQUENCE [LARGE SCALE GENOMIC DNA]</scope>
    <source>
        <strain evidence="12">LVBAO_FW01</strain>
        <tissue evidence="12">Leaves</tissue>
    </source>
</reference>
<dbReference type="SUPFAM" id="SSF52058">
    <property type="entry name" value="L domain-like"/>
    <property type="match status" value="1"/>
</dbReference>
<dbReference type="GO" id="GO:0016020">
    <property type="term" value="C:membrane"/>
    <property type="evidence" value="ECO:0007669"/>
    <property type="project" value="UniProtKB-SubCell"/>
</dbReference>
<feature type="signal peptide" evidence="10">
    <location>
        <begin position="1"/>
        <end position="26"/>
    </location>
</feature>
<accession>A0AAN9JVD6</accession>
<dbReference type="InterPro" id="IPR013210">
    <property type="entry name" value="LRR_N_plant-typ"/>
</dbReference>
<keyword evidence="5" id="KW-0677">Repeat</keyword>
<keyword evidence="4 10" id="KW-0732">Signal</keyword>
<dbReference type="InterPro" id="IPR046956">
    <property type="entry name" value="RLP23-like"/>
</dbReference>
<evidence type="ECO:0000256" key="7">
    <source>
        <dbReference type="ARBA" id="ARBA00023136"/>
    </source>
</evidence>
<keyword evidence="2" id="KW-0433">Leucine-rich repeat</keyword>
<evidence type="ECO:0000256" key="5">
    <source>
        <dbReference type="ARBA" id="ARBA00022737"/>
    </source>
</evidence>
<evidence type="ECO:0000259" key="11">
    <source>
        <dbReference type="Pfam" id="PF08263"/>
    </source>
</evidence>
<evidence type="ECO:0000256" key="3">
    <source>
        <dbReference type="ARBA" id="ARBA00022692"/>
    </source>
</evidence>
<keyword evidence="3" id="KW-0812">Transmembrane</keyword>
<gene>
    <name evidence="12" type="ORF">VNO77_42919</name>
</gene>
<dbReference type="InterPro" id="IPR001611">
    <property type="entry name" value="Leu-rich_rpt"/>
</dbReference>
<feature type="chain" id="PRO_5042928218" description="Leucine-rich repeat-containing N-terminal plant-type domain-containing protein" evidence="10">
    <location>
        <begin position="27"/>
        <end position="328"/>
    </location>
</feature>
<comment type="subcellular location">
    <subcellularLocation>
        <location evidence="1">Membrane</location>
        <topology evidence="1">Single-pass type I membrane protein</topology>
    </subcellularLocation>
</comment>
<dbReference type="InterPro" id="IPR032675">
    <property type="entry name" value="LRR_dom_sf"/>
</dbReference>
<name>A0AAN9JVD6_CANGL</name>
<dbReference type="Pfam" id="PF08263">
    <property type="entry name" value="LRRNT_2"/>
    <property type="match status" value="1"/>
</dbReference>
<dbReference type="EMBL" id="JAYMYQ010000011">
    <property type="protein sequence ID" value="KAK7305021.1"/>
    <property type="molecule type" value="Genomic_DNA"/>
</dbReference>
<dbReference type="AlphaFoldDB" id="A0AAN9JVD6"/>
<evidence type="ECO:0000256" key="6">
    <source>
        <dbReference type="ARBA" id="ARBA00022989"/>
    </source>
</evidence>
<keyword evidence="8" id="KW-0675">Receptor</keyword>
<dbReference type="Proteomes" id="UP001367508">
    <property type="component" value="Unassembled WGS sequence"/>
</dbReference>
<evidence type="ECO:0000256" key="8">
    <source>
        <dbReference type="ARBA" id="ARBA00023170"/>
    </source>
</evidence>
<dbReference type="Gene3D" id="3.80.10.10">
    <property type="entry name" value="Ribonuclease Inhibitor"/>
    <property type="match status" value="1"/>
</dbReference>
<dbReference type="PANTHER" id="PTHR48063:SF52">
    <property type="entry name" value="LRR RECEPTOR-LIKE KINASE FAMILY PROTEIN"/>
    <property type="match status" value="1"/>
</dbReference>